<evidence type="ECO:0000313" key="3">
    <source>
        <dbReference type="Proteomes" id="UP000287519"/>
    </source>
</evidence>
<evidence type="ECO:0000313" key="2">
    <source>
        <dbReference type="EMBL" id="GCE44296.1"/>
    </source>
</evidence>
<name>A0A402CKV3_RHOWR</name>
<dbReference type="InterPro" id="IPR050564">
    <property type="entry name" value="F420-G6PD/mer"/>
</dbReference>
<evidence type="ECO:0000259" key="1">
    <source>
        <dbReference type="Pfam" id="PF00296"/>
    </source>
</evidence>
<dbReference type="Proteomes" id="UP000287519">
    <property type="component" value="Unassembled WGS sequence"/>
</dbReference>
<dbReference type="Pfam" id="PF00296">
    <property type="entry name" value="Bac_luciferase"/>
    <property type="match status" value="1"/>
</dbReference>
<reference evidence="2 3" key="1">
    <citation type="submission" date="2018-11" db="EMBL/GenBank/DDBJ databases">
        <title>Microbial catabolism of amino acid.</title>
        <authorList>
            <person name="Hibi M."/>
            <person name="Ogawa J."/>
        </authorList>
    </citation>
    <scope>NUCLEOTIDE SEQUENCE [LARGE SCALE GENOMIC DNA]</scope>
    <source>
        <strain evidence="2 3">C31-06</strain>
    </source>
</reference>
<dbReference type="AlphaFoldDB" id="A0A402CKV3"/>
<dbReference type="RefSeq" id="WP_124395907.1">
    <property type="nucleotide sequence ID" value="NZ_BHYM01000092.1"/>
</dbReference>
<dbReference type="CDD" id="cd01097">
    <property type="entry name" value="Tetrahydromethanopterin_reductase"/>
    <property type="match status" value="1"/>
</dbReference>
<dbReference type="InterPro" id="IPR036661">
    <property type="entry name" value="Luciferase-like_sf"/>
</dbReference>
<protein>
    <submittedName>
        <fullName evidence="2">Probable oxidoreductase</fullName>
    </submittedName>
</protein>
<dbReference type="PANTHER" id="PTHR43244">
    <property type="match status" value="1"/>
</dbReference>
<dbReference type="SUPFAM" id="SSF51679">
    <property type="entry name" value="Bacterial luciferase-like"/>
    <property type="match status" value="1"/>
</dbReference>
<dbReference type="InterPro" id="IPR019919">
    <property type="entry name" value="Lucif-like_OxRdtase_MSMEG_2256"/>
</dbReference>
<feature type="domain" description="Luciferase-like" evidence="1">
    <location>
        <begin position="10"/>
        <end position="311"/>
    </location>
</feature>
<accession>A0A402CKV3</accession>
<proteinExistence type="predicted"/>
<dbReference type="GO" id="GO:0016705">
    <property type="term" value="F:oxidoreductase activity, acting on paired donors, with incorporation or reduction of molecular oxygen"/>
    <property type="evidence" value="ECO:0007669"/>
    <property type="project" value="InterPro"/>
</dbReference>
<gene>
    <name evidence="2" type="ORF">Rhow_008717</name>
</gene>
<dbReference type="Gene3D" id="3.20.20.30">
    <property type="entry name" value="Luciferase-like domain"/>
    <property type="match status" value="1"/>
</dbReference>
<dbReference type="PANTHER" id="PTHR43244:SF2">
    <property type="entry name" value="CONSERVED HYPOTHETICAL ALANINE AND PROLINE-RICH PROTEIN"/>
    <property type="match status" value="1"/>
</dbReference>
<keyword evidence="3" id="KW-1185">Reference proteome</keyword>
<dbReference type="EMBL" id="BHYM01000092">
    <property type="protein sequence ID" value="GCE44296.1"/>
    <property type="molecule type" value="Genomic_DNA"/>
</dbReference>
<dbReference type="InterPro" id="IPR011251">
    <property type="entry name" value="Luciferase-like_dom"/>
</dbReference>
<sequence length="343" mass="36512">MKVDLPLSSPTGALADVAGMAREAEKSGFDGVSYSEVVSDPMLHLTIAAGVTQRVDLLTNIVVAFARSPMTLAVQGRALQDYSGGRLTLGLGSQIKPHIERRFSMPWSAPAPRMAEFVSAMRAIWESWATGEKLNFQGDFYSHTLMTPMFTPPSDCPAPKVLLAAVGEKMTETAGRVADGMLLHPFTTDRYVREVTLPALARGRSASGAPEGTPEIVGSGFVVTGNTEEEFADSKAAVRRQIAFYGSTPAYRPVLALHGLGDLADELNRMSKTGDGDKWVAMGDLIDDDTLALFAVAGSPAEAAKNLLARSGDVVTRYAINNIGVRTPELRLEVANALQDAGA</sequence>
<organism evidence="2 3">
    <name type="scientific">Rhodococcus wratislaviensis</name>
    <name type="common">Tsukamurella wratislaviensis</name>
    <dbReference type="NCBI Taxonomy" id="44752"/>
    <lineage>
        <taxon>Bacteria</taxon>
        <taxon>Bacillati</taxon>
        <taxon>Actinomycetota</taxon>
        <taxon>Actinomycetes</taxon>
        <taxon>Mycobacteriales</taxon>
        <taxon>Nocardiaceae</taxon>
        <taxon>Rhodococcus</taxon>
    </lineage>
</organism>
<dbReference type="OrthoDB" id="3284378at2"/>
<comment type="caution">
    <text evidence="2">The sequence shown here is derived from an EMBL/GenBank/DDBJ whole genome shotgun (WGS) entry which is preliminary data.</text>
</comment>
<dbReference type="NCBIfam" id="TIGR03617">
    <property type="entry name" value="F420_MSMEG_2256"/>
    <property type="match status" value="1"/>
</dbReference>